<feature type="region of interest" description="Disordered" evidence="1">
    <location>
        <begin position="110"/>
        <end position="330"/>
    </location>
</feature>
<dbReference type="PANTHER" id="PTHR15335">
    <property type="entry name" value="PROTEIN TFG"/>
    <property type="match status" value="1"/>
</dbReference>
<sequence>MNKTTLKARFGSDIRKNWIHHSNDISLNDLVTKMQRYFDIKDANAIKLKYRDQESDWVTLADDDDLAYALASMELLYVDVIVEKYQFKQDEETIEKTAPPAEVVKAVAPPRDATPVDNGDVAQLQKQQRSSTTPVSSIGELTEIPLNGPVTPPVNMSGMYGQPQQLPQQAPVPQQTSIPPPPVSGGGMFYGQPQQQQPPQHQQQTPFPLPPVSVGGMFYGQQQQPQAPMPQQQQPPHAPMQQQQTTVPPVTGGGAFYGQPQQQPPQHQQTPMPPPPVSAGAMFYGQQQQPPQQAPLPQQQAPQQHTPMPPPPVSSGGVFYGQNPFSRQNR</sequence>
<protein>
    <recommendedName>
        <fullName evidence="2">PB1 domain-containing protein</fullName>
    </recommendedName>
</protein>
<dbReference type="InterPro" id="IPR033512">
    <property type="entry name" value="TFG"/>
</dbReference>
<dbReference type="PRINTS" id="PR01217">
    <property type="entry name" value="PRICHEXTENSN"/>
</dbReference>
<dbReference type="PANTHER" id="PTHR15335:SF7">
    <property type="entry name" value="PROTEIN TFG"/>
    <property type="match status" value="1"/>
</dbReference>
<dbReference type="PROSITE" id="PS51745">
    <property type="entry name" value="PB1"/>
    <property type="match status" value="1"/>
</dbReference>
<dbReference type="CDD" id="cd05992">
    <property type="entry name" value="PB1"/>
    <property type="match status" value="1"/>
</dbReference>
<evidence type="ECO:0000256" key="1">
    <source>
        <dbReference type="SAM" id="MobiDB-lite"/>
    </source>
</evidence>
<feature type="compositionally biased region" description="Low complexity" evidence="1">
    <location>
        <begin position="221"/>
        <end position="250"/>
    </location>
</feature>
<dbReference type="Proteomes" id="UP001620645">
    <property type="component" value="Unassembled WGS sequence"/>
</dbReference>
<proteinExistence type="predicted"/>
<reference evidence="3 4" key="1">
    <citation type="submission" date="2024-10" db="EMBL/GenBank/DDBJ databases">
        <authorList>
            <person name="Kim D."/>
        </authorList>
    </citation>
    <scope>NUCLEOTIDE SEQUENCE [LARGE SCALE GENOMIC DNA]</scope>
    <source>
        <strain evidence="3">Taebaek</strain>
    </source>
</reference>
<feature type="compositionally biased region" description="Low complexity" evidence="1">
    <location>
        <begin position="259"/>
        <end position="270"/>
    </location>
</feature>
<comment type="caution">
    <text evidence="3">The sequence shown here is derived from an EMBL/GenBank/DDBJ whole genome shotgun (WGS) entry which is preliminary data.</text>
</comment>
<evidence type="ECO:0000259" key="2">
    <source>
        <dbReference type="PROSITE" id="PS51745"/>
    </source>
</evidence>
<dbReference type="SMART" id="SM00666">
    <property type="entry name" value="PB1"/>
    <property type="match status" value="1"/>
</dbReference>
<name>A0ABD2HWX7_HETSC</name>
<feature type="compositionally biased region" description="Low complexity" evidence="1">
    <location>
        <begin position="162"/>
        <end position="177"/>
    </location>
</feature>
<dbReference type="SUPFAM" id="SSF54277">
    <property type="entry name" value="CAD &amp; PB1 domains"/>
    <property type="match status" value="1"/>
</dbReference>
<feature type="compositionally biased region" description="Low complexity" evidence="1">
    <location>
        <begin position="286"/>
        <end position="306"/>
    </location>
</feature>
<feature type="compositionally biased region" description="Polar residues" evidence="1">
    <location>
        <begin position="124"/>
        <end position="136"/>
    </location>
</feature>
<feature type="compositionally biased region" description="Low complexity" evidence="1">
    <location>
        <begin position="192"/>
        <end position="206"/>
    </location>
</feature>
<dbReference type="Pfam" id="PF00564">
    <property type="entry name" value="PB1"/>
    <property type="match status" value="1"/>
</dbReference>
<keyword evidence="4" id="KW-1185">Reference proteome</keyword>
<feature type="domain" description="PB1" evidence="2">
    <location>
        <begin position="3"/>
        <end position="81"/>
    </location>
</feature>
<evidence type="ECO:0000313" key="3">
    <source>
        <dbReference type="EMBL" id="KAL3072839.1"/>
    </source>
</evidence>
<dbReference type="AlphaFoldDB" id="A0ABD2HWX7"/>
<evidence type="ECO:0000313" key="4">
    <source>
        <dbReference type="Proteomes" id="UP001620645"/>
    </source>
</evidence>
<dbReference type="InterPro" id="IPR000270">
    <property type="entry name" value="PB1_dom"/>
</dbReference>
<dbReference type="Gene3D" id="3.10.20.90">
    <property type="entry name" value="Phosphatidylinositol 3-kinase Catalytic Subunit, Chain A, domain 1"/>
    <property type="match status" value="1"/>
</dbReference>
<gene>
    <name evidence="3" type="ORF">niasHS_017813</name>
</gene>
<organism evidence="3 4">
    <name type="scientific">Heterodera schachtii</name>
    <name type="common">Sugarbeet cyst nematode worm</name>
    <name type="synonym">Tylenchus schachtii</name>
    <dbReference type="NCBI Taxonomy" id="97005"/>
    <lineage>
        <taxon>Eukaryota</taxon>
        <taxon>Metazoa</taxon>
        <taxon>Ecdysozoa</taxon>
        <taxon>Nematoda</taxon>
        <taxon>Chromadorea</taxon>
        <taxon>Rhabditida</taxon>
        <taxon>Tylenchina</taxon>
        <taxon>Tylenchomorpha</taxon>
        <taxon>Tylenchoidea</taxon>
        <taxon>Heteroderidae</taxon>
        <taxon>Heteroderinae</taxon>
        <taxon>Heterodera</taxon>
    </lineage>
</organism>
<accession>A0ABD2HWX7</accession>
<dbReference type="InterPro" id="IPR053793">
    <property type="entry name" value="PB1-like"/>
</dbReference>
<dbReference type="EMBL" id="JBICCN010000373">
    <property type="protein sequence ID" value="KAL3072839.1"/>
    <property type="molecule type" value="Genomic_DNA"/>
</dbReference>